<comment type="caution">
    <text evidence="1">The sequence shown here is derived from an EMBL/GenBank/DDBJ whole genome shotgun (WGS) entry which is preliminary data.</text>
</comment>
<dbReference type="EMBL" id="QAOT01000029">
    <property type="protein sequence ID" value="PTR11130.1"/>
    <property type="molecule type" value="Genomic_DNA"/>
</dbReference>
<gene>
    <name evidence="1" type="ORF">C8J28_12924</name>
</gene>
<accession>A0A2T5JSB7</accession>
<protein>
    <submittedName>
        <fullName evidence="1">Uncharacterized protein</fullName>
    </submittedName>
</protein>
<keyword evidence="2" id="KW-1185">Reference proteome</keyword>
<reference evidence="1 2" key="1">
    <citation type="submission" date="2018-04" db="EMBL/GenBank/DDBJ databases">
        <title>Genomic Encyclopedia of Type Strains, Phase III (KMG-III): the genomes of soil and plant-associated and newly described type strains.</title>
        <authorList>
            <person name="Whitman W."/>
        </authorList>
    </citation>
    <scope>NUCLEOTIDE SEQUENCE [LARGE SCALE GENOMIC DNA]</scope>
    <source>
        <strain evidence="1 2">KA25</strain>
    </source>
</reference>
<dbReference type="RefSeq" id="WP_233864066.1">
    <property type="nucleotide sequence ID" value="NZ_CP090022.1"/>
</dbReference>
<evidence type="ECO:0000313" key="1">
    <source>
        <dbReference type="EMBL" id="PTR11130.1"/>
    </source>
</evidence>
<name>A0A2T5JSB7_9RHOB</name>
<organism evidence="1 2">
    <name type="scientific">Cereibacter azotoformans</name>
    <dbReference type="NCBI Taxonomy" id="43057"/>
    <lineage>
        <taxon>Bacteria</taxon>
        <taxon>Pseudomonadati</taxon>
        <taxon>Pseudomonadota</taxon>
        <taxon>Alphaproteobacteria</taxon>
        <taxon>Rhodobacterales</taxon>
        <taxon>Paracoccaceae</taxon>
        <taxon>Cereibacter</taxon>
    </lineage>
</organism>
<dbReference type="Proteomes" id="UP000244060">
    <property type="component" value="Unassembled WGS sequence"/>
</dbReference>
<evidence type="ECO:0000313" key="2">
    <source>
        <dbReference type="Proteomes" id="UP000244060"/>
    </source>
</evidence>
<proteinExistence type="predicted"/>
<dbReference type="AlphaFoldDB" id="A0A2T5JSB7"/>
<sequence>MTQTLSRSLAELDLADPDTLFGSAAGEGAGAAIREAVETALGQVAPESGQPLRAWRIRVLAVAGRLLLNRELRSEVVHLTRHAVPALTDVPALAHLRLVALWQLRDRAGTVTEASRVLALPGLPQAGRRALRQSVRQWGIEGELVETVESLLDFWPDPEAALADPFAQVPHEAPPPWLERMGSAILRLRGDDPSDAAFMGRFTWGRELFRRAVFLTRVARTLNESGHPLSPLERTHMALHAELQRRILPPDPAPLLSCIAEGRSAVIVQAHAGVSTAHQLGLPLGEVGLSHISRNAAPASRPQDFHLATGAPGAAIEFTKLARMMKKTPRIVRIFPDGGMGEKTEVSVLGKPVPIGRGAAHLAWLGRSAVFYCGSHRKEGTFGFSLVPGPVAADYADAASFERAFNAFYAARLEEIVQGPPDEMMVGGGFWPHLAK</sequence>